<dbReference type="InterPro" id="IPR008979">
    <property type="entry name" value="Galactose-bd-like_sf"/>
</dbReference>
<dbReference type="OrthoDB" id="10036721at2759"/>
<dbReference type="Proteomes" id="UP000623467">
    <property type="component" value="Unassembled WGS sequence"/>
</dbReference>
<feature type="chain" id="PRO_5034826034" evidence="1">
    <location>
        <begin position="19"/>
        <end position="342"/>
    </location>
</feature>
<name>A0A8H6Z151_9AGAR</name>
<accession>A0A8H6Z151</accession>
<keyword evidence="3" id="KW-1185">Reference proteome</keyword>
<comment type="caution">
    <text evidence="2">The sequence shown here is derived from an EMBL/GenBank/DDBJ whole genome shotgun (WGS) entry which is preliminary data.</text>
</comment>
<feature type="signal peptide" evidence="1">
    <location>
        <begin position="1"/>
        <end position="18"/>
    </location>
</feature>
<dbReference type="SUPFAM" id="SSF49785">
    <property type="entry name" value="Galactose-binding domain-like"/>
    <property type="match status" value="1"/>
</dbReference>
<dbReference type="EMBL" id="JACAZH010000005">
    <property type="protein sequence ID" value="KAF7367956.1"/>
    <property type="molecule type" value="Genomic_DNA"/>
</dbReference>
<sequence length="342" mass="36371">MFIHSILTLVTLATSTAGLDFNASAWIWANDTSSGEVAFRRHFTTPAGKTVAFADTLLAAENFTLFVNGEELGSGANYQFASTFRTPFLTSGFNVFAVTAMSGSTNSTLAAVLAAIQITYSDNTTDIIVSDNNWLTCDIVPEGYQNTSYDDRSWPTAVEKGLYGTAPWGQVVIPTATSPSSTLTNATNWIWTSGVPAWPSPAPLGSRAFRLSWTPPPRQTAISASITASINDEYLFFVNGNLVAGGYGYQLTQQFTIYILPAPKVVFAVNATNDSGPGGIAATMQINTSGAPACAECTSSSFALSDTNWKWSNTVPDGFEAPDFDDSSWSPAVVEAVYSALP</sequence>
<dbReference type="AlphaFoldDB" id="A0A8H6Z151"/>
<reference evidence="2" key="1">
    <citation type="submission" date="2020-05" db="EMBL/GenBank/DDBJ databases">
        <title>Mycena genomes resolve the evolution of fungal bioluminescence.</title>
        <authorList>
            <person name="Tsai I.J."/>
        </authorList>
    </citation>
    <scope>NUCLEOTIDE SEQUENCE</scope>
    <source>
        <strain evidence="2">160909Yilan</strain>
    </source>
</reference>
<gene>
    <name evidence="2" type="ORF">MSAN_00860800</name>
</gene>
<evidence type="ECO:0000256" key="1">
    <source>
        <dbReference type="SAM" id="SignalP"/>
    </source>
</evidence>
<proteinExistence type="predicted"/>
<organism evidence="2 3">
    <name type="scientific">Mycena sanguinolenta</name>
    <dbReference type="NCBI Taxonomy" id="230812"/>
    <lineage>
        <taxon>Eukaryota</taxon>
        <taxon>Fungi</taxon>
        <taxon>Dikarya</taxon>
        <taxon>Basidiomycota</taxon>
        <taxon>Agaricomycotina</taxon>
        <taxon>Agaricomycetes</taxon>
        <taxon>Agaricomycetidae</taxon>
        <taxon>Agaricales</taxon>
        <taxon>Marasmiineae</taxon>
        <taxon>Mycenaceae</taxon>
        <taxon>Mycena</taxon>
    </lineage>
</organism>
<keyword evidence="1" id="KW-0732">Signal</keyword>
<protein>
    <submittedName>
        <fullName evidence="2">Carbohydrate-binding module family 67 protein</fullName>
    </submittedName>
</protein>
<evidence type="ECO:0000313" key="3">
    <source>
        <dbReference type="Proteomes" id="UP000623467"/>
    </source>
</evidence>
<evidence type="ECO:0000313" key="2">
    <source>
        <dbReference type="EMBL" id="KAF7367956.1"/>
    </source>
</evidence>
<dbReference type="Gene3D" id="2.60.120.260">
    <property type="entry name" value="Galactose-binding domain-like"/>
    <property type="match status" value="2"/>
</dbReference>